<name>A0ABT5HVR6_9CAUL</name>
<dbReference type="Pfam" id="PF13204">
    <property type="entry name" value="Apiosidase"/>
    <property type="match status" value="1"/>
</dbReference>
<dbReference type="InterPro" id="IPR041239">
    <property type="entry name" value="DUF5605"/>
</dbReference>
<keyword evidence="4" id="KW-1185">Reference proteome</keyword>
<dbReference type="PANTHER" id="PTHR37836:SF2">
    <property type="entry name" value="DUF4038 DOMAIN-CONTAINING PROTEIN"/>
    <property type="match status" value="1"/>
</dbReference>
<evidence type="ECO:0000313" key="4">
    <source>
        <dbReference type="Proteomes" id="UP001214854"/>
    </source>
</evidence>
<dbReference type="PANTHER" id="PTHR37836">
    <property type="entry name" value="LMO1036 PROTEIN"/>
    <property type="match status" value="1"/>
</dbReference>
<sequence length="441" mass="50527">MPDAVGHWTYRTVSSVKRLDGKTGGFDCAPATNGSHGPVQVRGTHFTYRDGTPYLPFGTTSYAWIHQSETLQQETLATLKASSFNKIRMAVFPKHYEYNHNEPGLYPFARNAEGKSDYDRPNPAFYRHLETRLADLRAMGIEADLILFHPYDRWGYASMTPAQDDAYVRYLTARLSSFSNIWWSLANEYDLMKGKTTADFERLLGLVAKHDPYEHLRSVHYSVTPWDYSQPIVTHASMQTLPFKPQHFETTPEQLKLWKKPVLNDEVSYEGNLNRRWGNITGEELTWRFWRGVLAGGYVSHGETLLDAAADYSEESTPTLWWSHGGKLKGTSPARIGFLRKLVEEMNARPGVTPGLVPPEKVYYRYASTMKIDGKTVDGLLYFLDFHRPVWYEFPLPEGRFRAELIDPWEMTIAPVAGEFTTKAKLILPGKPFQAVRFLRH</sequence>
<protein>
    <submittedName>
        <fullName evidence="3">DUF4038 domain-containing protein</fullName>
    </submittedName>
</protein>
<feature type="domain" description="Apiosidase-like catalytic" evidence="1">
    <location>
        <begin position="44"/>
        <end position="303"/>
    </location>
</feature>
<accession>A0ABT5HVR6</accession>
<dbReference type="SUPFAM" id="SSF51445">
    <property type="entry name" value="(Trans)glycosidases"/>
    <property type="match status" value="1"/>
</dbReference>
<dbReference type="Gene3D" id="3.20.20.80">
    <property type="entry name" value="Glycosidases"/>
    <property type="match status" value="1"/>
</dbReference>
<reference evidence="3 4" key="1">
    <citation type="submission" date="2023-01" db="EMBL/GenBank/DDBJ databases">
        <title>Novel species of the genus Asticcacaulis isolated from rivers.</title>
        <authorList>
            <person name="Lu H."/>
        </authorList>
    </citation>
    <scope>NUCLEOTIDE SEQUENCE [LARGE SCALE GENOMIC DNA]</scope>
    <source>
        <strain evidence="3 4">BYS171W</strain>
    </source>
</reference>
<proteinExistence type="predicted"/>
<dbReference type="Pfam" id="PF18310">
    <property type="entry name" value="DUF5605"/>
    <property type="match status" value="1"/>
</dbReference>
<comment type="caution">
    <text evidence="3">The sequence shown here is derived from an EMBL/GenBank/DDBJ whole genome shotgun (WGS) entry which is preliminary data.</text>
</comment>
<organism evidence="3 4">
    <name type="scientific">Asticcacaulis aquaticus</name>
    <dbReference type="NCBI Taxonomy" id="2984212"/>
    <lineage>
        <taxon>Bacteria</taxon>
        <taxon>Pseudomonadati</taxon>
        <taxon>Pseudomonadota</taxon>
        <taxon>Alphaproteobacteria</taxon>
        <taxon>Caulobacterales</taxon>
        <taxon>Caulobacteraceae</taxon>
        <taxon>Asticcacaulis</taxon>
    </lineage>
</organism>
<evidence type="ECO:0000259" key="2">
    <source>
        <dbReference type="Pfam" id="PF18310"/>
    </source>
</evidence>
<dbReference type="Gene3D" id="2.60.40.3950">
    <property type="match status" value="1"/>
</dbReference>
<evidence type="ECO:0000259" key="1">
    <source>
        <dbReference type="Pfam" id="PF13204"/>
    </source>
</evidence>
<dbReference type="RefSeq" id="WP_272748637.1">
    <property type="nucleotide sequence ID" value="NZ_JAQQKX010000010.1"/>
</dbReference>
<dbReference type="Proteomes" id="UP001214854">
    <property type="component" value="Unassembled WGS sequence"/>
</dbReference>
<gene>
    <name evidence="3" type="ORF">PQU92_12900</name>
</gene>
<dbReference type="InterPro" id="IPR017853">
    <property type="entry name" value="GH"/>
</dbReference>
<feature type="domain" description="DUF5605" evidence="2">
    <location>
        <begin position="380"/>
        <end position="438"/>
    </location>
</feature>
<evidence type="ECO:0000313" key="3">
    <source>
        <dbReference type="EMBL" id="MDC7684182.1"/>
    </source>
</evidence>
<dbReference type="InterPro" id="IPR025277">
    <property type="entry name" value="Apiosidase-like_cat_dom"/>
</dbReference>
<dbReference type="EMBL" id="JAQQKX010000010">
    <property type="protein sequence ID" value="MDC7684182.1"/>
    <property type="molecule type" value="Genomic_DNA"/>
</dbReference>